<keyword evidence="2" id="KW-0472">Membrane</keyword>
<feature type="transmembrane region" description="Helical" evidence="2">
    <location>
        <begin position="12"/>
        <end position="32"/>
    </location>
</feature>
<sequence>MNRTGAVPSANALGWGLGLMLVGAPGVGWLSVQTGEPFLTFVAVVLWLIGIGALITGVWSFATNHDRMAARYLDGVAPAAPSPGVAATGGRPPARTPDGDLPHRPTMPPLPGRIVATPPPEEVRIVATPAPPEDAP</sequence>
<evidence type="ECO:0000256" key="1">
    <source>
        <dbReference type="SAM" id="MobiDB-lite"/>
    </source>
</evidence>
<reference evidence="3 4" key="1">
    <citation type="submission" date="2019-07" db="EMBL/GenBank/DDBJ databases">
        <title>Whole genome shotgun sequence of Actinotalea fermentans NBRC 105374.</title>
        <authorList>
            <person name="Hosoyama A."/>
            <person name="Uohara A."/>
            <person name="Ohji S."/>
            <person name="Ichikawa N."/>
        </authorList>
    </citation>
    <scope>NUCLEOTIDE SEQUENCE [LARGE SCALE GENOMIC DNA]</scope>
    <source>
        <strain evidence="3 4">NBRC 105374</strain>
    </source>
</reference>
<protein>
    <submittedName>
        <fullName evidence="3">Uncharacterized protein</fullName>
    </submittedName>
</protein>
<proteinExistence type="predicted"/>
<name>A0A511YZ94_9CELL</name>
<feature type="compositionally biased region" description="Low complexity" evidence="1">
    <location>
        <begin position="81"/>
        <end position="90"/>
    </location>
</feature>
<comment type="caution">
    <text evidence="3">The sequence shown here is derived from an EMBL/GenBank/DDBJ whole genome shotgun (WGS) entry which is preliminary data.</text>
</comment>
<organism evidence="3 4">
    <name type="scientific">Actinotalea fermentans</name>
    <dbReference type="NCBI Taxonomy" id="43671"/>
    <lineage>
        <taxon>Bacteria</taxon>
        <taxon>Bacillati</taxon>
        <taxon>Actinomycetota</taxon>
        <taxon>Actinomycetes</taxon>
        <taxon>Micrococcales</taxon>
        <taxon>Cellulomonadaceae</taxon>
        <taxon>Actinotalea</taxon>
    </lineage>
</organism>
<evidence type="ECO:0000313" key="4">
    <source>
        <dbReference type="Proteomes" id="UP000321484"/>
    </source>
</evidence>
<feature type="region of interest" description="Disordered" evidence="1">
    <location>
        <begin position="81"/>
        <end position="136"/>
    </location>
</feature>
<evidence type="ECO:0000256" key="2">
    <source>
        <dbReference type="SAM" id="Phobius"/>
    </source>
</evidence>
<gene>
    <name evidence="3" type="ORF">AFE02nite_22380</name>
</gene>
<dbReference type="RefSeq" id="WP_034244310.1">
    <property type="nucleotide sequence ID" value="NZ_BJYK01000008.1"/>
</dbReference>
<keyword evidence="2" id="KW-1133">Transmembrane helix</keyword>
<dbReference type="AlphaFoldDB" id="A0A511YZ94"/>
<accession>A0A511YZ94</accession>
<dbReference type="EMBL" id="BJYK01000008">
    <property type="protein sequence ID" value="GEN80504.1"/>
    <property type="molecule type" value="Genomic_DNA"/>
</dbReference>
<evidence type="ECO:0000313" key="3">
    <source>
        <dbReference type="EMBL" id="GEN80504.1"/>
    </source>
</evidence>
<dbReference type="Proteomes" id="UP000321484">
    <property type="component" value="Unassembled WGS sequence"/>
</dbReference>
<keyword evidence="4" id="KW-1185">Reference proteome</keyword>
<keyword evidence="2" id="KW-0812">Transmembrane</keyword>
<feature type="transmembrane region" description="Helical" evidence="2">
    <location>
        <begin position="38"/>
        <end position="62"/>
    </location>
</feature>